<dbReference type="eggNOG" id="ENOG5030MDZ">
    <property type="taxonomic scope" value="Bacteria"/>
</dbReference>
<keyword evidence="2" id="KW-1185">Reference proteome</keyword>
<evidence type="ECO:0000313" key="2">
    <source>
        <dbReference type="Proteomes" id="UP000004757"/>
    </source>
</evidence>
<dbReference type="Proteomes" id="UP000004757">
    <property type="component" value="Unassembled WGS sequence"/>
</dbReference>
<dbReference type="NCBIfam" id="NF045847">
    <property type="entry name" value="MGA1079_SerProt"/>
    <property type="match status" value="1"/>
</dbReference>
<name>D4XWT8_9BACT</name>
<proteinExistence type="predicted"/>
<accession>D4XWT8</accession>
<dbReference type="STRING" id="747682.MALL_0339"/>
<comment type="caution">
    <text evidence="1">The sequence shown here is derived from an EMBL/GenBank/DDBJ whole genome shotgun (WGS) entry which is preliminary data.</text>
</comment>
<dbReference type="AlphaFoldDB" id="D4XWT8"/>
<dbReference type="EMBL" id="ADNC01000027">
    <property type="protein sequence ID" value="EFF41301.1"/>
    <property type="molecule type" value="Genomic_DNA"/>
</dbReference>
<reference evidence="1 2" key="1">
    <citation type="submission" date="2010-03" db="EMBL/GenBank/DDBJ databases">
        <authorList>
            <person name="Glass J.I."/>
            <person name="Benders G.A."/>
            <person name="Durkin A.S."/>
            <person name="Farmerie W.G."/>
            <person name="Hlavinka K."/>
            <person name="Hostetler J."/>
            <person name="Jackson J."/>
            <person name="May M.A."/>
            <person name="Miller R.H."/>
            <person name="Paralanov V."/>
            <person name="Radune D."/>
            <person name="Szczypinski B."/>
            <person name="Brown D.R."/>
        </authorList>
    </citation>
    <scope>NUCLEOTIDE SEQUENCE [LARGE SCALE GENOMIC DNA]</scope>
    <source>
        <strain evidence="1 2">A21JP2</strain>
    </source>
</reference>
<sequence>MVKRLYDWASFQNIKLMTIQENKDEFLRFRKLEFKVSNGKWLANKDSSKIEFLMPKNYYEPIFENKNSDLKNPKIILHLPIVYNNNISNVWSTFAANAYYTWPTIELDYQELKDKKELIIKSTMKGAWRNGGHTTKDFNVVVKLNEKGISFEVVPENKEFRFTQKYYEGFKDYYANKGIKDGQEVKDEDVPLDKAIYFDTHGTNTFLEYKNNIKNEVFSDNKTNIFDYDNVSFNQFDNPILIKTNYKDGKAFAYNFNQNVPQKWSNGYKTDYEVLSFESQTEAAKEIRSRTFAGGGGSYTILRKVNDDPNDYRYYGLTNQHVVATTFDMWNKPTLNAEKQKTTYLVRAFERQGTELYNSKGLFHGPENMGNIPYDVFWSAISPVDRDLTKTRQKIDAAITIFDIKETILRARRESRFETAEWLENWKNLKPLDFSYDYQYESFFYDNLGLDYTMGSFPWGKPTHYLINRTPYNDDKRISINNTNITRLFFGGGASGSGILNSRGEFVSPINSGNYNSLFSFVMKNRNYDMVGANNDGNPFLKDEAFSIIAHMYRANLFDPRTFNFNKQMEVK</sequence>
<protein>
    <submittedName>
        <fullName evidence="1">Uncharacterized protein</fullName>
    </submittedName>
</protein>
<organism evidence="1 2">
    <name type="scientific">Mycoplasmopsis alligatoris A21JP2</name>
    <dbReference type="NCBI Taxonomy" id="747682"/>
    <lineage>
        <taxon>Bacteria</taxon>
        <taxon>Bacillati</taxon>
        <taxon>Mycoplasmatota</taxon>
        <taxon>Mycoplasmoidales</taxon>
        <taxon>Metamycoplasmataceae</taxon>
        <taxon>Mycoplasmopsis</taxon>
    </lineage>
</organism>
<gene>
    <name evidence="1" type="ORF">MALL_0339</name>
</gene>
<evidence type="ECO:0000313" key="1">
    <source>
        <dbReference type="EMBL" id="EFF41301.1"/>
    </source>
</evidence>